<feature type="compositionally biased region" description="Basic and acidic residues" evidence="2">
    <location>
        <begin position="435"/>
        <end position="445"/>
    </location>
</feature>
<sequence>MTSGGFLPAQGEEPNELGMRSMDKAVRHMAIHMQSLHGRSLPTADRRSLITSVGEGEWSKALQKVVRHFANQASQPTAPAGSQWSDLVLENEEMRKAIDELVSENKRLSEQVWSLLGTSRHDDSAAHGALRGASEDILQLEEDGESSESEGSELFCPIVDDKKHASRAVLQEEVVRLENRVRAYQVELKLLNVLRLQKDELAAENVLLKMRIEYLGGELRKFHVPRSRVAGGREEEQVEAGSRQQVRELEDGTWNHIGKASQPAVQELLGESIAALPVQFQRGQGAVLETSATESAHGGGEEKSRIQGIIVENQNLQLTIDKLRQETLGWQQRCNNLEQEMVTISIDKERLKLDVAELSKTMLLKDAKLFEQRVELEKLRVERVASSRFEAARQQDLQPNFSSYRPFYPPEPERPQGAQVFERQGEQQQRYGAPDAERNARKPADDFELFDPQMERKGRPSEEEGESRRKAEGRDAVEPLVTQEMMV</sequence>
<gene>
    <name evidence="3" type="ORF">HPHI1048_LOCUS19709</name>
</gene>
<proteinExistence type="predicted"/>
<name>A0A7S0F3J2_9CRYP</name>
<feature type="compositionally biased region" description="Basic and acidic residues" evidence="2">
    <location>
        <begin position="453"/>
        <end position="477"/>
    </location>
</feature>
<reference evidence="3" key="1">
    <citation type="submission" date="2021-01" db="EMBL/GenBank/DDBJ databases">
        <authorList>
            <person name="Corre E."/>
            <person name="Pelletier E."/>
            <person name="Niang G."/>
            <person name="Scheremetjew M."/>
            <person name="Finn R."/>
            <person name="Kale V."/>
            <person name="Holt S."/>
            <person name="Cochrane G."/>
            <person name="Meng A."/>
            <person name="Brown T."/>
            <person name="Cohen L."/>
        </authorList>
    </citation>
    <scope>NUCLEOTIDE SEQUENCE</scope>
    <source>
        <strain evidence="3">CCMP325</strain>
    </source>
</reference>
<organism evidence="3">
    <name type="scientific">Hanusia phi</name>
    <dbReference type="NCBI Taxonomy" id="3032"/>
    <lineage>
        <taxon>Eukaryota</taxon>
        <taxon>Cryptophyceae</taxon>
        <taxon>Pyrenomonadales</taxon>
        <taxon>Geminigeraceae</taxon>
        <taxon>Hanusia</taxon>
    </lineage>
</organism>
<feature type="coiled-coil region" evidence="1">
    <location>
        <begin position="306"/>
        <end position="354"/>
    </location>
</feature>
<protein>
    <submittedName>
        <fullName evidence="3">Uncharacterized protein</fullName>
    </submittedName>
</protein>
<evidence type="ECO:0000256" key="2">
    <source>
        <dbReference type="SAM" id="MobiDB-lite"/>
    </source>
</evidence>
<dbReference type="EMBL" id="HBEO01029097">
    <property type="protein sequence ID" value="CAD8501111.1"/>
    <property type="molecule type" value="Transcribed_RNA"/>
</dbReference>
<keyword evidence="1" id="KW-0175">Coiled coil</keyword>
<feature type="region of interest" description="Disordered" evidence="2">
    <location>
        <begin position="421"/>
        <end position="487"/>
    </location>
</feature>
<dbReference type="AlphaFoldDB" id="A0A7S0F3J2"/>
<evidence type="ECO:0000256" key="1">
    <source>
        <dbReference type="SAM" id="Coils"/>
    </source>
</evidence>
<evidence type="ECO:0000313" key="3">
    <source>
        <dbReference type="EMBL" id="CAD8501111.1"/>
    </source>
</evidence>
<accession>A0A7S0F3J2</accession>
<feature type="coiled-coil region" evidence="1">
    <location>
        <begin position="167"/>
        <end position="194"/>
    </location>
</feature>